<protein>
    <submittedName>
        <fullName evidence="1">Uncharacterized protein</fullName>
    </submittedName>
</protein>
<dbReference type="AlphaFoldDB" id="A0A1T4LQX9"/>
<evidence type="ECO:0000313" key="2">
    <source>
        <dbReference type="Proteomes" id="UP000190092"/>
    </source>
</evidence>
<dbReference type="PANTHER" id="PTHR47017:SF1">
    <property type="entry name" value="ACYL-COA"/>
    <property type="match status" value="1"/>
</dbReference>
<proteinExistence type="predicted"/>
<dbReference type="STRING" id="225324.SAMN02745126_01666"/>
<dbReference type="Gene3D" id="3.40.630.30">
    <property type="match status" value="1"/>
</dbReference>
<evidence type="ECO:0000313" key="1">
    <source>
        <dbReference type="EMBL" id="SJZ57095.1"/>
    </source>
</evidence>
<dbReference type="RefSeq" id="WP_085933581.1">
    <property type="nucleotide sequence ID" value="NZ_FUWJ01000001.1"/>
</dbReference>
<gene>
    <name evidence="1" type="ORF">SAMN02745126_01666</name>
</gene>
<dbReference type="Pfam" id="PF04339">
    <property type="entry name" value="FemAB_like"/>
    <property type="match status" value="1"/>
</dbReference>
<organism evidence="1 2">
    <name type="scientific">Enhydrobacter aerosaccus</name>
    <dbReference type="NCBI Taxonomy" id="225324"/>
    <lineage>
        <taxon>Bacteria</taxon>
        <taxon>Pseudomonadati</taxon>
        <taxon>Pseudomonadota</taxon>
        <taxon>Alphaproteobacteria</taxon>
        <taxon>Hyphomicrobiales</taxon>
        <taxon>Enhydrobacter</taxon>
    </lineage>
</organism>
<dbReference type="EMBL" id="FUWJ01000001">
    <property type="protein sequence ID" value="SJZ57095.1"/>
    <property type="molecule type" value="Genomic_DNA"/>
</dbReference>
<dbReference type="OrthoDB" id="9776898at2"/>
<name>A0A1T4LQX9_9HYPH</name>
<dbReference type="InterPro" id="IPR016181">
    <property type="entry name" value="Acyl_CoA_acyltransferase"/>
</dbReference>
<reference evidence="2" key="1">
    <citation type="submission" date="2017-02" db="EMBL/GenBank/DDBJ databases">
        <authorList>
            <person name="Varghese N."/>
            <person name="Submissions S."/>
        </authorList>
    </citation>
    <scope>NUCLEOTIDE SEQUENCE [LARGE SCALE GENOMIC DNA]</scope>
    <source>
        <strain evidence="2">ATCC 27094</strain>
    </source>
</reference>
<keyword evidence="2" id="KW-1185">Reference proteome</keyword>
<dbReference type="Proteomes" id="UP000190092">
    <property type="component" value="Unassembled WGS sequence"/>
</dbReference>
<sequence>MPDDTPTIGLRVVESLAAVGAAQWDACALTPEAAGNPFLSYGFLKALEDSKSVGRRTGWQPQYLLAEAPDGTLLGAAPLYVKGHSQGEYVFDHGWAQAFERAGGRYYPKLQVAVPFTPVPGPRLLVRPGPLADPVRDAMIDMLAKIAGDNGISSVHVTFCNEADWNSFGAHGWLQRMGQQYHWHNQGYRSFDDFLAALSSRKRKAIRKERESVRREGLTVRPLTGADIKPDHWDAFFAFYMDTGGRKWGSPYLTRSFFDILGTTMSDKVVLVIAEADGRPVGGALNLLGADTLYGRYWGCLESHAFLHFEACYYQAIDFAIERGLQRVEAGAQGDHKIQRGYLPVPTYSAHWIVDPGFRRAVDDYLKRERSAVQQEIEGLMQYSPFRKENE</sequence>
<dbReference type="SUPFAM" id="SSF55729">
    <property type="entry name" value="Acyl-CoA N-acyltransferases (Nat)"/>
    <property type="match status" value="1"/>
</dbReference>
<dbReference type="InterPro" id="IPR007434">
    <property type="entry name" value="FemAB-like"/>
</dbReference>
<dbReference type="PANTHER" id="PTHR47017">
    <property type="entry name" value="ACYL-COA"/>
    <property type="match status" value="1"/>
</dbReference>
<accession>A0A1T4LQX9</accession>